<comment type="caution">
    <text evidence="2">The sequence shown here is derived from an EMBL/GenBank/DDBJ whole genome shotgun (WGS) entry which is preliminary data.</text>
</comment>
<feature type="transmembrane region" description="Helical" evidence="1">
    <location>
        <begin position="67"/>
        <end position="84"/>
    </location>
</feature>
<evidence type="ECO:0000313" key="2">
    <source>
        <dbReference type="EMBL" id="RQW11877.1"/>
    </source>
</evidence>
<gene>
    <name evidence="2" type="ORF">EH198_09390</name>
</gene>
<dbReference type="EMBL" id="RQPI01000004">
    <property type="protein sequence ID" value="RQW11877.1"/>
    <property type="molecule type" value="Genomic_DNA"/>
</dbReference>
<accession>A0A3N9P979</accession>
<feature type="transmembrane region" description="Helical" evidence="1">
    <location>
        <begin position="179"/>
        <end position="199"/>
    </location>
</feature>
<keyword evidence="1" id="KW-0812">Transmembrane</keyword>
<dbReference type="RefSeq" id="WP_148091493.1">
    <property type="nucleotide sequence ID" value="NZ_RQPI01000004.1"/>
</dbReference>
<feature type="transmembrane region" description="Helical" evidence="1">
    <location>
        <begin position="91"/>
        <end position="113"/>
    </location>
</feature>
<dbReference type="AlphaFoldDB" id="A0A3N9P979"/>
<evidence type="ECO:0000256" key="1">
    <source>
        <dbReference type="SAM" id="Phobius"/>
    </source>
</evidence>
<name>A0A3N9P979_9BACL</name>
<evidence type="ECO:0000313" key="3">
    <source>
        <dbReference type="Proteomes" id="UP000282529"/>
    </source>
</evidence>
<feature type="transmembrane region" description="Helical" evidence="1">
    <location>
        <begin position="40"/>
        <end position="61"/>
    </location>
</feature>
<protein>
    <submittedName>
        <fullName evidence="2">Uncharacterized protein</fullName>
    </submittedName>
</protein>
<dbReference type="OrthoDB" id="2475091at2"/>
<feature type="transmembrane region" description="Helical" evidence="1">
    <location>
        <begin position="205"/>
        <end position="222"/>
    </location>
</feature>
<sequence length="244" mass="27819">MIEGGVGRLHDLIFIFLGIFDATAMLTVILKLYMLPVREYFVRVLLFASFIAVFSYLMRIIIGVPEWDLPLQYLLIILFLRLGLKIKLHLASFIAGAGICAYALIQMGVYYFYAWTNQMNVDILKENSGSLLYLFQISSILVAYVLSWALTRFQLGFSFIIVPPHDFLVKENYLTNRNLLLVFGSLASLATVCITILFLYRANPLGLFIAAAVAFGLSFYFSGWSDRDDIRRAVEAYRKKDKEV</sequence>
<feature type="transmembrane region" description="Helical" evidence="1">
    <location>
        <begin position="133"/>
        <end position="151"/>
    </location>
</feature>
<reference evidence="2 3" key="1">
    <citation type="submission" date="2018-11" db="EMBL/GenBank/DDBJ databases">
        <title>Genome sequence of strain 7197.</title>
        <authorList>
            <person name="Gao J."/>
            <person name="Sun J."/>
        </authorList>
    </citation>
    <scope>NUCLEOTIDE SEQUENCE [LARGE SCALE GENOMIC DNA]</scope>
    <source>
        <strain evidence="2 3">7197</strain>
    </source>
</reference>
<organism evidence="2 3">
    <name type="scientific">Paenibacillus rhizophilus</name>
    <dbReference type="NCBI Taxonomy" id="1850366"/>
    <lineage>
        <taxon>Bacteria</taxon>
        <taxon>Bacillati</taxon>
        <taxon>Bacillota</taxon>
        <taxon>Bacilli</taxon>
        <taxon>Bacillales</taxon>
        <taxon>Paenibacillaceae</taxon>
        <taxon>Paenibacillus</taxon>
    </lineage>
</organism>
<keyword evidence="3" id="KW-1185">Reference proteome</keyword>
<proteinExistence type="predicted"/>
<keyword evidence="1" id="KW-0472">Membrane</keyword>
<dbReference type="Proteomes" id="UP000282529">
    <property type="component" value="Unassembled WGS sequence"/>
</dbReference>
<feature type="transmembrane region" description="Helical" evidence="1">
    <location>
        <begin position="12"/>
        <end position="33"/>
    </location>
</feature>
<keyword evidence="1" id="KW-1133">Transmembrane helix</keyword>